<keyword evidence="2" id="KW-1185">Reference proteome</keyword>
<evidence type="ECO:0000313" key="2">
    <source>
        <dbReference type="Proteomes" id="UP001644719"/>
    </source>
</evidence>
<dbReference type="Proteomes" id="UP001644719">
    <property type="component" value="Unassembled WGS sequence"/>
</dbReference>
<sequence>MDQEYIAQTALDQMVGTDQGQLLKALIPYFPPRQQQFLSVFAKARELSNTVALFTKPSEAMHIQAAAAPAQPLEVINDLRRYCFGDIRKTLDQITNMMTMAEMLRMMNEPSPEDNCEEERQ</sequence>
<evidence type="ECO:0008006" key="3">
    <source>
        <dbReference type="Google" id="ProtNLM"/>
    </source>
</evidence>
<dbReference type="RefSeq" id="WP_173769070.1">
    <property type="nucleotide sequence ID" value="NZ_JAAITS010000001.1"/>
</dbReference>
<accession>A0ABX2H1N0</accession>
<comment type="caution">
    <text evidence="1">The sequence shown here is derived from an EMBL/GenBank/DDBJ whole genome shotgun (WGS) entry which is preliminary data.</text>
</comment>
<evidence type="ECO:0000313" key="1">
    <source>
        <dbReference type="EMBL" id="NSG83947.1"/>
    </source>
</evidence>
<name>A0ABX2H1N0_9FIRM</name>
<dbReference type="EMBL" id="JAAITS010000001">
    <property type="protein sequence ID" value="NSG83947.1"/>
    <property type="molecule type" value="Genomic_DNA"/>
</dbReference>
<protein>
    <recommendedName>
        <fullName evidence="3">TnpV protein</fullName>
    </recommendedName>
</protein>
<organism evidence="1 2">
    <name type="scientific">Blautia faecis</name>
    <dbReference type="NCBI Taxonomy" id="871665"/>
    <lineage>
        <taxon>Bacteria</taxon>
        <taxon>Bacillati</taxon>
        <taxon>Bacillota</taxon>
        <taxon>Clostridia</taxon>
        <taxon>Lachnospirales</taxon>
        <taxon>Lachnospiraceae</taxon>
        <taxon>Blautia</taxon>
    </lineage>
</organism>
<proteinExistence type="predicted"/>
<reference evidence="1 2" key="1">
    <citation type="journal article" date="2020" name="Cell Host Microbe">
        <title>Functional and Genomic Variation between Human-Derived Isolates of Lachnospiraceae Reveals Inter- and Intra-Species Diversity.</title>
        <authorList>
            <person name="Sorbara M.T."/>
            <person name="Littmann E.R."/>
            <person name="Fontana E."/>
            <person name="Moody T.U."/>
            <person name="Kohout C.E."/>
            <person name="Gjonbalaj M."/>
            <person name="Eaton V."/>
            <person name="Seok R."/>
            <person name="Leiner I.M."/>
            <person name="Pamer E.G."/>
        </authorList>
    </citation>
    <scope>NUCLEOTIDE SEQUENCE [LARGE SCALE GENOMIC DNA]</scope>
    <source>
        <strain evidence="1 2">MSK.17.74</strain>
    </source>
</reference>
<gene>
    <name evidence="1" type="ORF">G5B17_00535</name>
</gene>